<gene>
    <name evidence="5" type="primary">LOC106607606</name>
</gene>
<feature type="region of interest" description="Disordered" evidence="3">
    <location>
        <begin position="316"/>
        <end position="363"/>
    </location>
</feature>
<dbReference type="PANTHER" id="PTHR22461">
    <property type="entry name" value="SERINE-RICH COILED-COIL DOMAIN-CONTAINING PROTEIN 2-RELATED"/>
    <property type="match status" value="1"/>
</dbReference>
<keyword evidence="2" id="KW-0175">Coiled coil</keyword>
<dbReference type="GO" id="GO:0008017">
    <property type="term" value="F:microtubule binding"/>
    <property type="evidence" value="ECO:0007669"/>
    <property type="project" value="TreeGrafter"/>
</dbReference>
<dbReference type="GO" id="GO:0001578">
    <property type="term" value="P:microtubule bundle formation"/>
    <property type="evidence" value="ECO:0007669"/>
    <property type="project" value="TreeGrafter"/>
</dbReference>
<proteinExistence type="inferred from homology"/>
<evidence type="ECO:0000256" key="1">
    <source>
        <dbReference type="ARBA" id="ARBA00010949"/>
    </source>
</evidence>
<sequence length="476" mass="52051">MQDILNNLDNLEPADLDDDDLLLDVHLTEEGSLHNDANGMSHFERSEKGGRQGHWRRRQHHWNGPDHFHNDNRGPVFQQYDGYAGPVGFRVDPRPFPPVGRHNGHTGVLDELTLKHMAQDCSSVKNQLLTLKSLLQMEDGGPEVEGGEEDNSMTLQLEELMKEVWKLREELRNKERTIAQLTQQQQQLQQQGPAHAAQSGRCHCHQRTPSLGGDRRTHHDKATQTSWRGQGHSQAPQIQPSSPSHHEHLTQERLVKTAHTEGHSDPQRGRRTRGDGSHCTDSEPPAGSPAMGVDTPPVPDPDELSVLLSTQLNIHVREGPGTTPSPTQGLAEASSPTPGALSRPEGGQRASPQGPGCPRILQPPRLHKRVSIPALPQGGTNGSLLRSGSSALLANHRTKQLPPPSRGLTCFNSDPQAVSPSLDHGVLAKPRALGVRRDLGRTSPPSPSLEMPDLGLLRARVLVPPSLSCIPMPKIH</sequence>
<evidence type="ECO:0000313" key="5">
    <source>
        <dbReference type="RefSeq" id="XP_014060204.2"/>
    </source>
</evidence>
<feature type="compositionally biased region" description="Basic and acidic residues" evidence="3">
    <location>
        <begin position="244"/>
        <end position="281"/>
    </location>
</feature>
<evidence type="ECO:0000313" key="4">
    <source>
        <dbReference type="Proteomes" id="UP001652741"/>
    </source>
</evidence>
<dbReference type="InterPro" id="IPR029627">
    <property type="entry name" value="CCSER"/>
</dbReference>
<dbReference type="Proteomes" id="UP001652741">
    <property type="component" value="Chromosome ssa01"/>
</dbReference>
<protein>
    <submittedName>
        <fullName evidence="5">Uncharacterized protein isoform X1</fullName>
    </submittedName>
</protein>
<feature type="compositionally biased region" description="Low complexity" evidence="3">
    <location>
        <begin position="182"/>
        <end position="191"/>
    </location>
</feature>
<comment type="similarity">
    <text evidence="1">Belongs to the CCSER family.</text>
</comment>
<dbReference type="PANTHER" id="PTHR22461:SF2">
    <property type="entry name" value="SERINE-RICH COILED-COIL DOMAIN-CONTAINING PROTEIN 2"/>
    <property type="match status" value="1"/>
</dbReference>
<dbReference type="GO" id="GO:0015630">
    <property type="term" value="C:microtubule cytoskeleton"/>
    <property type="evidence" value="ECO:0007669"/>
    <property type="project" value="TreeGrafter"/>
</dbReference>
<name>A0A1S3S791_SALSA</name>
<dbReference type="AlphaFoldDB" id="A0A1S3S791"/>
<feature type="compositionally biased region" description="Basic and acidic residues" evidence="3">
    <location>
        <begin position="213"/>
        <end position="222"/>
    </location>
</feature>
<dbReference type="RefSeq" id="XP_014060204.2">
    <property type="nucleotide sequence ID" value="XM_014204729.2"/>
</dbReference>
<dbReference type="GeneID" id="106607606"/>
<organism evidence="4 5">
    <name type="scientific">Salmo salar</name>
    <name type="common">Atlantic salmon</name>
    <dbReference type="NCBI Taxonomy" id="8030"/>
    <lineage>
        <taxon>Eukaryota</taxon>
        <taxon>Metazoa</taxon>
        <taxon>Chordata</taxon>
        <taxon>Craniata</taxon>
        <taxon>Vertebrata</taxon>
        <taxon>Euteleostomi</taxon>
        <taxon>Actinopterygii</taxon>
        <taxon>Neopterygii</taxon>
        <taxon>Teleostei</taxon>
        <taxon>Protacanthopterygii</taxon>
        <taxon>Salmoniformes</taxon>
        <taxon>Salmonidae</taxon>
        <taxon>Salmoninae</taxon>
        <taxon>Salmo</taxon>
    </lineage>
</organism>
<evidence type="ECO:0000256" key="3">
    <source>
        <dbReference type="SAM" id="MobiDB-lite"/>
    </source>
</evidence>
<keyword evidence="4" id="KW-1185">Reference proteome</keyword>
<evidence type="ECO:0000256" key="2">
    <source>
        <dbReference type="ARBA" id="ARBA00023054"/>
    </source>
</evidence>
<feature type="region of interest" description="Disordered" evidence="3">
    <location>
        <begin position="33"/>
        <end position="55"/>
    </location>
</feature>
<dbReference type="KEGG" id="sasa:106607606"/>
<feature type="region of interest" description="Disordered" evidence="3">
    <location>
        <begin position="182"/>
        <end position="303"/>
    </location>
</feature>
<feature type="compositionally biased region" description="Low complexity" evidence="3">
    <location>
        <begin position="232"/>
        <end position="243"/>
    </location>
</feature>
<accession>A0A1S3S791</accession>
<reference evidence="5" key="1">
    <citation type="submission" date="2025-08" db="UniProtKB">
        <authorList>
            <consortium name="RefSeq"/>
        </authorList>
    </citation>
    <scope>IDENTIFICATION</scope>
</reference>